<dbReference type="InterPro" id="IPR011613">
    <property type="entry name" value="GH15-like"/>
</dbReference>
<comment type="similarity">
    <text evidence="2">Belongs to the glycosyl hydrolase 15 family.</text>
</comment>
<keyword evidence="13" id="KW-0472">Membrane</keyword>
<evidence type="ECO:0000256" key="3">
    <source>
        <dbReference type="ARBA" id="ARBA00012593"/>
    </source>
</evidence>
<reference evidence="15 16" key="2">
    <citation type="journal article" date="2013" name="IMA Fungus">
        <title>IMA Genome-F 1: Ceratocystis fimbriata: Draft nuclear genome sequence for the plant pathogen, Ceratocystis fimbriata.</title>
        <authorList>
            <person name="Wilken P.M."/>
            <person name="Steenkamp E.T."/>
            <person name="Wingfield M.J."/>
            <person name="de Beer Z.W."/>
            <person name="Wingfield B.D."/>
        </authorList>
    </citation>
    <scope>NUCLEOTIDE SEQUENCE [LARGE SCALE GENOMIC DNA]</scope>
    <source>
        <strain evidence="15 16">CBS 114723</strain>
    </source>
</reference>
<proteinExistence type="inferred from homology"/>
<comment type="catalytic activity">
    <reaction evidence="1">
        <text>Hydrolysis of terminal (1-&gt;4)-linked alpha-D-glucose residues successively from non-reducing ends of the chains with release of beta-D-glucose.</text>
        <dbReference type="EC" id="3.2.1.3"/>
    </reaction>
</comment>
<reference evidence="15 16" key="1">
    <citation type="journal article" date="2013" name="Fungal Biol.">
        <title>Analysis of microsatellite markers in the genome of the plant pathogen Ceratocystis fimbriata.</title>
        <authorList>
            <person name="Simpson M.C."/>
            <person name="Wilken P.M."/>
            <person name="Coetzee M.P."/>
            <person name="Wingfield M.J."/>
            <person name="Wingfield B.D."/>
        </authorList>
    </citation>
    <scope>NUCLEOTIDE SEQUENCE [LARGE SCALE GENOMIC DNA]</scope>
    <source>
        <strain evidence="15 16">CBS 114723</strain>
    </source>
</reference>
<keyword evidence="4" id="KW-0732">Signal</keyword>
<dbReference type="PROSITE" id="PS00820">
    <property type="entry name" value="GLUCOAMYLASE"/>
    <property type="match status" value="1"/>
</dbReference>
<dbReference type="InterPro" id="IPR008928">
    <property type="entry name" value="6-hairpin_glycosidase_sf"/>
</dbReference>
<evidence type="ECO:0000256" key="6">
    <source>
        <dbReference type="ARBA" id="ARBA00023180"/>
    </source>
</evidence>
<dbReference type="InterPro" id="IPR013783">
    <property type="entry name" value="Ig-like_fold"/>
</dbReference>
<evidence type="ECO:0000256" key="2">
    <source>
        <dbReference type="ARBA" id="ARBA00006188"/>
    </source>
</evidence>
<dbReference type="Proteomes" id="UP000222788">
    <property type="component" value="Unassembled WGS sequence"/>
</dbReference>
<evidence type="ECO:0000256" key="4">
    <source>
        <dbReference type="ARBA" id="ARBA00022729"/>
    </source>
</evidence>
<dbReference type="PANTHER" id="PTHR31616">
    <property type="entry name" value="TREHALASE"/>
    <property type="match status" value="1"/>
</dbReference>
<dbReference type="PANTHER" id="PTHR31616:SF12">
    <property type="entry name" value="GLUCOAMYLASE"/>
    <property type="match status" value="1"/>
</dbReference>
<evidence type="ECO:0000256" key="7">
    <source>
        <dbReference type="ARBA" id="ARBA00023277"/>
    </source>
</evidence>
<sequence>MSSPLSHDSSISMTGTAKASPKGSANAQDNDPGPRRNRSAPHTSGLSMAIVSLGFLLIWYLFFTHSGYDFFFSSETLSQPDSSSALASFSSLQDSLLYPLSSTMVFSKTAVAATAWLMAATGAVANPVSWKRADIDSFVTTQRPIALTKLLCNIGSSGCAASGASPGIVVASPSKSDPDYWYTWTRDAGLVLKELIDNVNTNTELLLPEIENYVTSQAHLQTVSNPSGTLALGTGLAEPKFNVDMTQFTGAWGRPQRDGPALRATALIGYYNYLLDNEISTDCKLWQVIQNDLNYVAQYWNNTGFDLWEEVQGSSFFTVGAQYRALAEGSALAARLGKAHTGYDAVSPQILCYLQTFWSSSKGHIVSNVQTNVGRTGLDANSALLSIHLFDPAVGCDDSTFQPCAPKQLITTKKLIDSFRTVYSINSGKAAGTAIAIGRYAEDVYYNGNPWYLCTLAVAEQLYDSVIAWKAAGSITVTSTSLPFFTDLLPSLTAGTYASDSSTFQSIITAVTNYADGFVEVVKTYTPSDGSLAEQFDKSNGTPLSAHDLTWSYAAFLSATERRAGTVPPGWIGAASVSVPTTCTPTTVTGTYVAASNCASSGAGNGNSGEPDDGSNDAKLIFNELAVTYFGENIKVVGNTTDFGAWDPASGVLLSADAYTDSNPLWSLTTSIARGTGLEFKFIRVGSDGAITWESGNNKVLTAGSEANTITVSATWNSGYSVNSS</sequence>
<comment type="caution">
    <text evidence="15">The sequence shown here is derived from an EMBL/GenBank/DDBJ whole genome shotgun (WGS) entry which is preliminary data.</text>
</comment>
<dbReference type="InterPro" id="IPR012341">
    <property type="entry name" value="6hp_glycosidase-like_sf"/>
</dbReference>
<keyword evidence="7" id="KW-0119">Carbohydrate metabolism</keyword>
<accession>A0A2C5X2Z5</accession>
<dbReference type="InterPro" id="IPR013784">
    <property type="entry name" value="Carb-bd-like_fold"/>
</dbReference>
<dbReference type="PROSITE" id="PS51166">
    <property type="entry name" value="CBM20"/>
    <property type="match status" value="1"/>
</dbReference>
<evidence type="ECO:0000256" key="12">
    <source>
        <dbReference type="SAM" id="MobiDB-lite"/>
    </source>
</evidence>
<dbReference type="GO" id="GO:0000272">
    <property type="term" value="P:polysaccharide catabolic process"/>
    <property type="evidence" value="ECO:0007669"/>
    <property type="project" value="UniProtKB-KW"/>
</dbReference>
<protein>
    <recommendedName>
        <fullName evidence="3">glucan 1,4-alpha-glucosidase</fullName>
        <ecNumber evidence="3">3.2.1.3</ecNumber>
    </recommendedName>
    <alternativeName>
        <fullName evidence="11">1,4-alpha-D-glucan glucohydrolase</fullName>
    </alternativeName>
    <alternativeName>
        <fullName evidence="10">Glucan 1,4-alpha-glucosidase</fullName>
    </alternativeName>
</protein>
<name>A0A2C5X2Z5_9PEZI</name>
<evidence type="ECO:0000256" key="11">
    <source>
        <dbReference type="ARBA" id="ARBA00033473"/>
    </source>
</evidence>
<feature type="compositionally biased region" description="Polar residues" evidence="12">
    <location>
        <begin position="1"/>
        <end position="29"/>
    </location>
</feature>
<evidence type="ECO:0000259" key="14">
    <source>
        <dbReference type="PROSITE" id="PS51166"/>
    </source>
</evidence>
<feature type="region of interest" description="Disordered" evidence="12">
    <location>
        <begin position="1"/>
        <end position="41"/>
    </location>
</feature>
<dbReference type="SMART" id="SM01065">
    <property type="entry name" value="CBM_2"/>
    <property type="match status" value="1"/>
</dbReference>
<keyword evidence="6" id="KW-0325">Glycoprotein</keyword>
<evidence type="ECO:0000256" key="13">
    <source>
        <dbReference type="SAM" id="Phobius"/>
    </source>
</evidence>
<dbReference type="EC" id="3.2.1.3" evidence="3"/>
<dbReference type="SUPFAM" id="SSF48208">
    <property type="entry name" value="Six-hairpin glycosidases"/>
    <property type="match status" value="1"/>
</dbReference>
<feature type="domain" description="CBM20" evidence="14">
    <location>
        <begin position="612"/>
        <end position="718"/>
    </location>
</feature>
<dbReference type="PRINTS" id="PR00736">
    <property type="entry name" value="GLHYDRLASE15"/>
</dbReference>
<dbReference type="AlphaFoldDB" id="A0A2C5X2Z5"/>
<evidence type="ECO:0000256" key="1">
    <source>
        <dbReference type="ARBA" id="ARBA00001863"/>
    </source>
</evidence>
<evidence type="ECO:0000256" key="5">
    <source>
        <dbReference type="ARBA" id="ARBA00022801"/>
    </source>
</evidence>
<evidence type="ECO:0000313" key="16">
    <source>
        <dbReference type="Proteomes" id="UP000222788"/>
    </source>
</evidence>
<dbReference type="STRING" id="1035309.A0A2C5X2Z5"/>
<dbReference type="GO" id="GO:0000324">
    <property type="term" value="C:fungal-type vacuole"/>
    <property type="evidence" value="ECO:0007669"/>
    <property type="project" value="TreeGrafter"/>
</dbReference>
<dbReference type="OrthoDB" id="6123450at2759"/>
<dbReference type="Pfam" id="PF00723">
    <property type="entry name" value="Glyco_hydro_15"/>
    <property type="match status" value="1"/>
</dbReference>
<keyword evidence="13" id="KW-1133">Transmembrane helix</keyword>
<dbReference type="InterPro" id="IPR000165">
    <property type="entry name" value="Glucoamylase"/>
</dbReference>
<keyword evidence="9" id="KW-0624">Polysaccharide degradation</keyword>
<dbReference type="GO" id="GO:0004339">
    <property type="term" value="F:glucan 1,4-alpha-glucosidase activity"/>
    <property type="evidence" value="ECO:0007669"/>
    <property type="project" value="UniProtKB-EC"/>
</dbReference>
<keyword evidence="16" id="KW-1185">Reference proteome</keyword>
<evidence type="ECO:0000256" key="8">
    <source>
        <dbReference type="ARBA" id="ARBA00023295"/>
    </source>
</evidence>
<keyword evidence="5" id="KW-0378">Hydrolase</keyword>
<dbReference type="GO" id="GO:2001070">
    <property type="term" value="F:starch binding"/>
    <property type="evidence" value="ECO:0007669"/>
    <property type="project" value="InterPro"/>
</dbReference>
<dbReference type="InterPro" id="IPR002044">
    <property type="entry name" value="CBM20"/>
</dbReference>
<gene>
    <name evidence="15" type="primary">gla-1</name>
    <name evidence="15" type="ORF">CFIMG_003307RA</name>
</gene>
<keyword evidence="8" id="KW-0326">Glycosidase</keyword>
<evidence type="ECO:0000256" key="9">
    <source>
        <dbReference type="ARBA" id="ARBA00023326"/>
    </source>
</evidence>
<dbReference type="EMBL" id="APWK03000073">
    <property type="protein sequence ID" value="PHH52254.1"/>
    <property type="molecule type" value="Genomic_DNA"/>
</dbReference>
<dbReference type="InterPro" id="IPR046966">
    <property type="entry name" value="Glucoamylase_active_site"/>
</dbReference>
<keyword evidence="13" id="KW-0812">Transmembrane</keyword>
<evidence type="ECO:0000313" key="15">
    <source>
        <dbReference type="EMBL" id="PHH52254.1"/>
    </source>
</evidence>
<dbReference type="SUPFAM" id="SSF49452">
    <property type="entry name" value="Starch-binding domain-like"/>
    <property type="match status" value="1"/>
</dbReference>
<dbReference type="Gene3D" id="2.60.40.10">
    <property type="entry name" value="Immunoglobulins"/>
    <property type="match status" value="1"/>
</dbReference>
<organism evidence="15 16">
    <name type="scientific">Ceratocystis fimbriata CBS 114723</name>
    <dbReference type="NCBI Taxonomy" id="1035309"/>
    <lineage>
        <taxon>Eukaryota</taxon>
        <taxon>Fungi</taxon>
        <taxon>Dikarya</taxon>
        <taxon>Ascomycota</taxon>
        <taxon>Pezizomycotina</taxon>
        <taxon>Sordariomycetes</taxon>
        <taxon>Hypocreomycetidae</taxon>
        <taxon>Microascales</taxon>
        <taxon>Ceratocystidaceae</taxon>
        <taxon>Ceratocystis</taxon>
    </lineage>
</organism>
<dbReference type="Gene3D" id="1.50.10.10">
    <property type="match status" value="1"/>
</dbReference>
<evidence type="ECO:0000256" key="10">
    <source>
        <dbReference type="ARBA" id="ARBA00033442"/>
    </source>
</evidence>
<dbReference type="Pfam" id="PF00686">
    <property type="entry name" value="CBM_20"/>
    <property type="match status" value="1"/>
</dbReference>
<dbReference type="FunFam" id="1.50.10.10:FF:000018">
    <property type="entry name" value="Glucoamylase"/>
    <property type="match status" value="1"/>
</dbReference>
<feature type="transmembrane region" description="Helical" evidence="13">
    <location>
        <begin position="45"/>
        <end position="63"/>
    </location>
</feature>